<organism evidence="7 8">
    <name type="scientific">Streptomyces chattanoogensis</name>
    <dbReference type="NCBI Taxonomy" id="66876"/>
    <lineage>
        <taxon>Bacteria</taxon>
        <taxon>Bacillati</taxon>
        <taxon>Actinomycetota</taxon>
        <taxon>Actinomycetes</taxon>
        <taxon>Kitasatosporales</taxon>
        <taxon>Streptomycetaceae</taxon>
        <taxon>Streptomyces</taxon>
    </lineage>
</organism>
<feature type="transmembrane region" description="Helical" evidence="5">
    <location>
        <begin position="169"/>
        <end position="186"/>
    </location>
</feature>
<dbReference type="Gene3D" id="1.20.5.1930">
    <property type="match status" value="1"/>
</dbReference>
<dbReference type="PATRIC" id="fig|66876.3.peg.3655"/>
<evidence type="ECO:0000313" key="8">
    <source>
        <dbReference type="Proteomes" id="UP000037982"/>
    </source>
</evidence>
<dbReference type="CDD" id="cd16917">
    <property type="entry name" value="HATPase_UhpB-NarQ-NarX-like"/>
    <property type="match status" value="1"/>
</dbReference>
<keyword evidence="5" id="KW-1133">Transmembrane helix</keyword>
<keyword evidence="5" id="KW-0812">Transmembrane</keyword>
<dbReference type="GO" id="GO:0000155">
    <property type="term" value="F:phosphorelay sensor kinase activity"/>
    <property type="evidence" value="ECO:0007669"/>
    <property type="project" value="InterPro"/>
</dbReference>
<evidence type="ECO:0000256" key="5">
    <source>
        <dbReference type="SAM" id="Phobius"/>
    </source>
</evidence>
<protein>
    <recommendedName>
        <fullName evidence="6">Signal transduction histidine kinase subgroup 3 dimerisation and phosphoacceptor domain-containing protein</fullName>
    </recommendedName>
</protein>
<keyword evidence="1" id="KW-0808">Transferase</keyword>
<name>A0A0N1JX99_9ACTN</name>
<keyword evidence="3" id="KW-0902">Two-component regulatory system</keyword>
<dbReference type="Proteomes" id="UP000037982">
    <property type="component" value="Unassembled WGS sequence"/>
</dbReference>
<evidence type="ECO:0000313" key="7">
    <source>
        <dbReference type="EMBL" id="KPC62865.1"/>
    </source>
</evidence>
<evidence type="ECO:0000256" key="2">
    <source>
        <dbReference type="ARBA" id="ARBA00022777"/>
    </source>
</evidence>
<gene>
    <name evidence="7" type="ORF">ADL29_16710</name>
</gene>
<dbReference type="GO" id="GO:0016020">
    <property type="term" value="C:membrane"/>
    <property type="evidence" value="ECO:0007669"/>
    <property type="project" value="InterPro"/>
</dbReference>
<dbReference type="AlphaFoldDB" id="A0A0N1JX99"/>
<feature type="transmembrane region" description="Helical" evidence="5">
    <location>
        <begin position="117"/>
        <end position="138"/>
    </location>
</feature>
<feature type="compositionally biased region" description="Basic and acidic residues" evidence="4">
    <location>
        <begin position="420"/>
        <end position="429"/>
    </location>
</feature>
<feature type="region of interest" description="Disordered" evidence="4">
    <location>
        <begin position="407"/>
        <end position="429"/>
    </location>
</feature>
<keyword evidence="2" id="KW-0418">Kinase</keyword>
<proteinExistence type="predicted"/>
<evidence type="ECO:0000256" key="3">
    <source>
        <dbReference type="ARBA" id="ARBA00023012"/>
    </source>
</evidence>
<dbReference type="GO" id="GO:0046983">
    <property type="term" value="F:protein dimerization activity"/>
    <property type="evidence" value="ECO:0007669"/>
    <property type="project" value="InterPro"/>
</dbReference>
<dbReference type="PROSITE" id="PS51257">
    <property type="entry name" value="PROKAR_LIPOPROTEIN"/>
    <property type="match status" value="1"/>
</dbReference>
<dbReference type="InterPro" id="IPR011712">
    <property type="entry name" value="Sig_transdc_His_kin_sub3_dim/P"/>
</dbReference>
<comment type="caution">
    <text evidence="7">The sequence shown here is derived from an EMBL/GenBank/DDBJ whole genome shotgun (WGS) entry which is preliminary data.</text>
</comment>
<dbReference type="EMBL" id="LGKG01000135">
    <property type="protein sequence ID" value="KPC62865.1"/>
    <property type="molecule type" value="Genomic_DNA"/>
</dbReference>
<feature type="transmembrane region" description="Helical" evidence="5">
    <location>
        <begin position="91"/>
        <end position="111"/>
    </location>
</feature>
<evidence type="ECO:0000256" key="4">
    <source>
        <dbReference type="SAM" id="MobiDB-lite"/>
    </source>
</evidence>
<dbReference type="Pfam" id="PF07730">
    <property type="entry name" value="HisKA_3"/>
    <property type="match status" value="1"/>
</dbReference>
<dbReference type="InterPro" id="IPR050482">
    <property type="entry name" value="Sensor_HK_TwoCompSys"/>
</dbReference>
<evidence type="ECO:0000259" key="6">
    <source>
        <dbReference type="Pfam" id="PF07730"/>
    </source>
</evidence>
<feature type="domain" description="Signal transduction histidine kinase subgroup 3 dimerisation and phosphoacceptor" evidence="6">
    <location>
        <begin position="214"/>
        <end position="281"/>
    </location>
</feature>
<dbReference type="PANTHER" id="PTHR24421">
    <property type="entry name" value="NITRATE/NITRITE SENSOR PROTEIN NARX-RELATED"/>
    <property type="match status" value="1"/>
</dbReference>
<sequence>MIGRVRRWRGRSKLAQVDSYTRGTLSTSQWFFAACWGVFPLTGSLEHRPVALALGGALALVSLAQAAVSAPAIGPALDHYLGRGDAPRRGIIAGVVLAVVALGLMAALEAVHGLHDGMIVLSAGYLPIPVGSAFALVVPLRVYGAANAAAAVVGGTVLAVASGNWLKGAFAFGALLVGGAISLLTARPGAWSLAVMWEVDEARSVQARLAVAEERLRFSRDMHDVVGRNLAVIALKSELAARLARKGRPEAAEHMDEVQRITRDSQREMRDVVRAYRQADLQVELAGARAVLGAAGVECLIEGEGGAGLPERVQSTLGWVIREGTTNVLRHADARICRLVLRVAADGGAAVLTMENDGVPQAGPDGGAGSGIAGLRERLAALDGTLVAGPRPEGRFRLRAEVPLEHAPAVDGDGAGLRPADTKGTEGAA</sequence>
<feature type="transmembrane region" description="Helical" evidence="5">
    <location>
        <begin position="51"/>
        <end position="70"/>
    </location>
</feature>
<accession>A0A0N1JX99</accession>
<dbReference type="RefSeq" id="WP_053924425.1">
    <property type="nucleotide sequence ID" value="NZ_LGKG01000135.1"/>
</dbReference>
<reference evidence="8" key="1">
    <citation type="submission" date="2015-07" db="EMBL/GenBank/DDBJ databases">
        <authorList>
            <person name="Ju K.-S."/>
            <person name="Doroghazi J.R."/>
            <person name="Metcalf W.W."/>
        </authorList>
    </citation>
    <scope>NUCLEOTIDE SEQUENCE [LARGE SCALE GENOMIC DNA]</scope>
    <source>
        <strain evidence="8">NRRL ISP-5002</strain>
    </source>
</reference>
<keyword evidence="5" id="KW-0472">Membrane</keyword>
<feature type="transmembrane region" description="Helical" evidence="5">
    <location>
        <begin position="145"/>
        <end position="163"/>
    </location>
</feature>
<dbReference type="PANTHER" id="PTHR24421:SF63">
    <property type="entry name" value="SENSOR HISTIDINE KINASE DESK"/>
    <property type="match status" value="1"/>
</dbReference>
<dbReference type="SUPFAM" id="SSF55874">
    <property type="entry name" value="ATPase domain of HSP90 chaperone/DNA topoisomerase II/histidine kinase"/>
    <property type="match status" value="1"/>
</dbReference>
<keyword evidence="8" id="KW-1185">Reference proteome</keyword>
<dbReference type="InterPro" id="IPR036890">
    <property type="entry name" value="HATPase_C_sf"/>
</dbReference>
<evidence type="ECO:0000256" key="1">
    <source>
        <dbReference type="ARBA" id="ARBA00022679"/>
    </source>
</evidence>
<dbReference type="Gene3D" id="3.30.565.10">
    <property type="entry name" value="Histidine kinase-like ATPase, C-terminal domain"/>
    <property type="match status" value="1"/>
</dbReference>